<sequence length="278" mass="30531">MSICYLGGKFAQLSKCRLPVTDMAVQRGVAVFEAVRFYDRKLFAADLHLARLAESAKRAGIAAEKVLPLLPEIFSAGVKMEGCPDEGLVRPFITGGDVNDKGRFPEPRFFVIFGAITKTSEEEHRRGAVLVPNRMERPYPLCKSTNYLFALIPLSSADRLNHETLYMPDGEITEAMTNNFFLCRGGKIITAPVGRVLDGVTRKVVLTLARENGFVIEERCPKVEELAGADEAFITGTVNEVLSVVRVGDTTIGNGKPGPVAAHLYRLFLANIGRWLSD</sequence>
<dbReference type="eggNOG" id="COG0115">
    <property type="taxonomic scope" value="Bacteria"/>
</dbReference>
<dbReference type="PANTHER" id="PTHR42743">
    <property type="entry name" value="AMINO-ACID AMINOTRANSFERASE"/>
    <property type="match status" value="1"/>
</dbReference>
<dbReference type="Pfam" id="PF01063">
    <property type="entry name" value="Aminotran_4"/>
    <property type="match status" value="1"/>
</dbReference>
<dbReference type="InterPro" id="IPR043132">
    <property type="entry name" value="BCAT-like_C"/>
</dbReference>
<dbReference type="Gene3D" id="3.30.470.10">
    <property type="match status" value="1"/>
</dbReference>
<dbReference type="GO" id="GO:0008652">
    <property type="term" value="P:amino acid biosynthetic process"/>
    <property type="evidence" value="ECO:0007669"/>
    <property type="project" value="UniProtKB-ARBA"/>
</dbReference>
<comment type="caution">
    <text evidence="4">The sequence shown here is derived from an EMBL/GenBank/DDBJ whole genome shotgun (WGS) entry which is preliminary data.</text>
</comment>
<comment type="cofactor">
    <cofactor evidence="1">
        <name>pyridoxal 5'-phosphate</name>
        <dbReference type="ChEBI" id="CHEBI:597326"/>
    </cofactor>
</comment>
<keyword evidence="4" id="KW-0808">Transferase</keyword>
<dbReference type="EMBL" id="JMKI01000026">
    <property type="protein sequence ID" value="KEJ92533.1"/>
    <property type="molecule type" value="Genomic_DNA"/>
</dbReference>
<dbReference type="InterPro" id="IPR001544">
    <property type="entry name" value="Aminotrans_IV"/>
</dbReference>
<dbReference type="InterPro" id="IPR036038">
    <property type="entry name" value="Aminotransferase-like"/>
</dbReference>
<dbReference type="FunFam" id="3.20.10.10:FF:000002">
    <property type="entry name" value="D-alanine aminotransferase"/>
    <property type="match status" value="1"/>
</dbReference>
<dbReference type="RefSeq" id="WP_037975652.1">
    <property type="nucleotide sequence ID" value="NZ_JMKI01000026.1"/>
</dbReference>
<dbReference type="GO" id="GO:0008483">
    <property type="term" value="F:transaminase activity"/>
    <property type="evidence" value="ECO:0007669"/>
    <property type="project" value="UniProtKB-KW"/>
</dbReference>
<evidence type="ECO:0000313" key="5">
    <source>
        <dbReference type="Proteomes" id="UP000027665"/>
    </source>
</evidence>
<accession>A0A073IQD1</accession>
<keyword evidence="3" id="KW-0663">Pyridoxal phosphate</keyword>
<comment type="similarity">
    <text evidence="2">Belongs to the class-IV pyridoxal-phosphate-dependent aminotransferase family.</text>
</comment>
<evidence type="ECO:0000256" key="3">
    <source>
        <dbReference type="ARBA" id="ARBA00022898"/>
    </source>
</evidence>
<gene>
    <name evidence="4" type="ORF">EH55_03490</name>
</gene>
<dbReference type="GO" id="GO:0046394">
    <property type="term" value="P:carboxylic acid biosynthetic process"/>
    <property type="evidence" value="ECO:0007669"/>
    <property type="project" value="UniProtKB-ARBA"/>
</dbReference>
<proteinExistence type="inferred from homology"/>
<dbReference type="STRING" id="2754.EH55_03490"/>
<dbReference type="AlphaFoldDB" id="A0A073IQD1"/>
<evidence type="ECO:0000256" key="1">
    <source>
        <dbReference type="ARBA" id="ARBA00001933"/>
    </source>
</evidence>
<dbReference type="Proteomes" id="UP000027665">
    <property type="component" value="Unassembled WGS sequence"/>
</dbReference>
<name>A0A073IQD1_9BACT</name>
<dbReference type="InterPro" id="IPR043131">
    <property type="entry name" value="BCAT-like_N"/>
</dbReference>
<organism evidence="4 5">
    <name type="scientific">Synergistes jonesii</name>
    <dbReference type="NCBI Taxonomy" id="2754"/>
    <lineage>
        <taxon>Bacteria</taxon>
        <taxon>Thermotogati</taxon>
        <taxon>Synergistota</taxon>
        <taxon>Synergistia</taxon>
        <taxon>Synergistales</taxon>
        <taxon>Synergistaceae</taxon>
        <taxon>Synergistes</taxon>
    </lineage>
</organism>
<evidence type="ECO:0000256" key="2">
    <source>
        <dbReference type="ARBA" id="ARBA00009320"/>
    </source>
</evidence>
<dbReference type="OrthoDB" id="9805628at2"/>
<evidence type="ECO:0000313" key="4">
    <source>
        <dbReference type="EMBL" id="KEJ92533.1"/>
    </source>
</evidence>
<keyword evidence="5" id="KW-1185">Reference proteome</keyword>
<dbReference type="CDD" id="cd00449">
    <property type="entry name" value="PLPDE_IV"/>
    <property type="match status" value="1"/>
</dbReference>
<dbReference type="SUPFAM" id="SSF56752">
    <property type="entry name" value="D-aminoacid aminotransferase-like PLP-dependent enzymes"/>
    <property type="match status" value="1"/>
</dbReference>
<keyword evidence="4" id="KW-0032">Aminotransferase</keyword>
<reference evidence="4 5" key="1">
    <citation type="submission" date="2014-04" db="EMBL/GenBank/DDBJ databases">
        <title>Draft Genome Sequence of Synergistes jonesii.</title>
        <authorList>
            <person name="Coil D.A."/>
            <person name="Eisen J.A."/>
            <person name="Holland-Moritz H.E."/>
        </authorList>
    </citation>
    <scope>NUCLEOTIDE SEQUENCE [LARGE SCALE GENOMIC DNA]</scope>
    <source>
        <strain evidence="4 5">78-1</strain>
    </source>
</reference>
<protein>
    <submittedName>
        <fullName evidence="4">Aminotransferase IV</fullName>
    </submittedName>
</protein>
<dbReference type="GeneID" id="90983407"/>
<dbReference type="Gene3D" id="3.20.10.10">
    <property type="entry name" value="D-amino Acid Aminotransferase, subunit A, domain 2"/>
    <property type="match status" value="1"/>
</dbReference>
<dbReference type="InterPro" id="IPR050571">
    <property type="entry name" value="Class-IV_PLP-Dep_Aminotrnsfr"/>
</dbReference>
<dbReference type="PANTHER" id="PTHR42743:SF11">
    <property type="entry name" value="AMINODEOXYCHORISMATE LYASE"/>
    <property type="match status" value="1"/>
</dbReference>